<dbReference type="OrthoDB" id="1117555at2"/>
<evidence type="ECO:0000256" key="12">
    <source>
        <dbReference type="SAM" id="Phobius"/>
    </source>
</evidence>
<comment type="similarity">
    <text evidence="2">Belongs to the HupC/HyaC/HydC family.</text>
</comment>
<dbReference type="GO" id="GO:0020037">
    <property type="term" value="F:heme binding"/>
    <property type="evidence" value="ECO:0007669"/>
    <property type="project" value="TreeGrafter"/>
</dbReference>
<dbReference type="InterPro" id="IPR000516">
    <property type="entry name" value="Ni-dep_Hydgase_cyt-B"/>
</dbReference>
<dbReference type="GO" id="GO:0009061">
    <property type="term" value="P:anaerobic respiration"/>
    <property type="evidence" value="ECO:0007669"/>
    <property type="project" value="UniProtKB-ARBA"/>
</dbReference>
<dbReference type="Pfam" id="PF14522">
    <property type="entry name" value="Cytochrome_C7"/>
    <property type="match status" value="1"/>
</dbReference>
<protein>
    <submittedName>
        <fullName evidence="15">Thiosulfate reductase cytochrome B subunit</fullName>
    </submittedName>
</protein>
<evidence type="ECO:0000313" key="16">
    <source>
        <dbReference type="Proteomes" id="UP000224974"/>
    </source>
</evidence>
<reference evidence="16" key="1">
    <citation type="submission" date="2017-09" db="EMBL/GenBank/DDBJ databases">
        <title>FDA dAtabase for Regulatory Grade micrObial Sequences (FDA-ARGOS): Supporting development and validation of Infectious Disease Dx tests.</title>
        <authorList>
            <person name="Minogue T."/>
            <person name="Wolcott M."/>
            <person name="Wasieloski L."/>
            <person name="Aguilar W."/>
            <person name="Moore D."/>
            <person name="Tallon L."/>
            <person name="Sadzewicz L."/>
            <person name="Ott S."/>
            <person name="Zhao X."/>
            <person name="Nagaraj S."/>
            <person name="Vavikolanu K."/>
            <person name="Aluvathingal J."/>
            <person name="Nadendla S."/>
            <person name="Sichtig H."/>
        </authorList>
    </citation>
    <scope>NUCLEOTIDE SEQUENCE [LARGE SCALE GENOMIC DNA]</scope>
    <source>
        <strain evidence="16">FDAARGOS_387</strain>
    </source>
</reference>
<dbReference type="GO" id="GO:0022904">
    <property type="term" value="P:respiratory electron transport chain"/>
    <property type="evidence" value="ECO:0007669"/>
    <property type="project" value="InterPro"/>
</dbReference>
<evidence type="ECO:0000256" key="4">
    <source>
        <dbReference type="ARBA" id="ARBA00022475"/>
    </source>
</evidence>
<feature type="domain" description="Cytochrome b561 bacterial/Ni-hydrogenase" evidence="13">
    <location>
        <begin position="351"/>
        <end position="536"/>
    </location>
</feature>
<dbReference type="EMBL" id="PDDX01000001">
    <property type="protein sequence ID" value="PHI32451.1"/>
    <property type="molecule type" value="Genomic_DNA"/>
</dbReference>
<dbReference type="STRING" id="1111728.GCA_000427805_04915"/>
<evidence type="ECO:0000256" key="2">
    <source>
        <dbReference type="ARBA" id="ARBA00008622"/>
    </source>
</evidence>
<dbReference type="InterPro" id="IPR036280">
    <property type="entry name" value="Multihaem_cyt_sf"/>
</dbReference>
<dbReference type="NCBIfam" id="NF011582">
    <property type="entry name" value="PRK15006.1"/>
    <property type="match status" value="1"/>
</dbReference>
<feature type="domain" description="Cytochrome c7-like" evidence="14">
    <location>
        <begin position="158"/>
        <end position="236"/>
    </location>
</feature>
<evidence type="ECO:0000256" key="10">
    <source>
        <dbReference type="ARBA" id="ARBA00023004"/>
    </source>
</evidence>
<evidence type="ECO:0000259" key="14">
    <source>
        <dbReference type="Pfam" id="PF14522"/>
    </source>
</evidence>
<name>A0A2C6DUD3_9GAMM</name>
<dbReference type="Proteomes" id="UP000224974">
    <property type="component" value="Unassembled WGS sequence"/>
</dbReference>
<comment type="subcellular location">
    <subcellularLocation>
        <location evidence="1">Cell membrane</location>
        <topology evidence="1">Multi-pass membrane protein</topology>
    </subcellularLocation>
</comment>
<evidence type="ECO:0000256" key="1">
    <source>
        <dbReference type="ARBA" id="ARBA00004651"/>
    </source>
</evidence>
<dbReference type="InterPro" id="IPR016174">
    <property type="entry name" value="Di-haem_cyt_TM"/>
</dbReference>
<dbReference type="GO" id="GO:0009055">
    <property type="term" value="F:electron transfer activity"/>
    <property type="evidence" value="ECO:0007669"/>
    <property type="project" value="InterPro"/>
</dbReference>
<dbReference type="Gene3D" id="1.20.950.20">
    <property type="entry name" value="Transmembrane di-heme cytochromes, Chain C"/>
    <property type="match status" value="1"/>
</dbReference>
<keyword evidence="5" id="KW-0349">Heme</keyword>
<dbReference type="PRINTS" id="PR00161">
    <property type="entry name" value="NIHGNASECYTB"/>
</dbReference>
<dbReference type="AlphaFoldDB" id="A0A2C6DUD3"/>
<dbReference type="InterPro" id="IPR029467">
    <property type="entry name" value="Cyt_c7-like"/>
</dbReference>
<dbReference type="Pfam" id="PF01292">
    <property type="entry name" value="Ni_hydr_CYTB"/>
    <property type="match status" value="1"/>
</dbReference>
<evidence type="ECO:0000256" key="3">
    <source>
        <dbReference type="ARBA" id="ARBA00022448"/>
    </source>
</evidence>
<evidence type="ECO:0000256" key="11">
    <source>
        <dbReference type="ARBA" id="ARBA00023136"/>
    </source>
</evidence>
<evidence type="ECO:0000259" key="13">
    <source>
        <dbReference type="Pfam" id="PF01292"/>
    </source>
</evidence>
<keyword evidence="3" id="KW-0813">Transport</keyword>
<dbReference type="RefSeq" id="WP_084167214.1">
    <property type="nucleotide sequence ID" value="NZ_CAADJA010000002.1"/>
</dbReference>
<keyword evidence="9 12" id="KW-1133">Transmembrane helix</keyword>
<evidence type="ECO:0000256" key="8">
    <source>
        <dbReference type="ARBA" id="ARBA00022982"/>
    </source>
</evidence>
<dbReference type="PANTHER" id="PTHR30485:SF1">
    <property type="entry name" value="CYTOCHROME YDHU-RELATED"/>
    <property type="match status" value="1"/>
</dbReference>
<keyword evidence="7" id="KW-0479">Metal-binding</keyword>
<keyword evidence="11 12" id="KW-0472">Membrane</keyword>
<keyword evidence="4" id="KW-1003">Cell membrane</keyword>
<dbReference type="GO" id="GO:0005886">
    <property type="term" value="C:plasma membrane"/>
    <property type="evidence" value="ECO:0007669"/>
    <property type="project" value="UniProtKB-SubCell"/>
</dbReference>
<dbReference type="CDD" id="cd08168">
    <property type="entry name" value="Cytochrom_C3"/>
    <property type="match status" value="1"/>
</dbReference>
<evidence type="ECO:0000256" key="6">
    <source>
        <dbReference type="ARBA" id="ARBA00022692"/>
    </source>
</evidence>
<keyword evidence="6 12" id="KW-0812">Transmembrane</keyword>
<dbReference type="GO" id="GO:0005506">
    <property type="term" value="F:iron ion binding"/>
    <property type="evidence" value="ECO:0007669"/>
    <property type="project" value="InterPro"/>
</dbReference>
<feature type="transmembrane region" description="Helical" evidence="12">
    <location>
        <begin position="357"/>
        <end position="379"/>
    </location>
</feature>
<evidence type="ECO:0000256" key="5">
    <source>
        <dbReference type="ARBA" id="ARBA00022617"/>
    </source>
</evidence>
<dbReference type="SUPFAM" id="SSF48695">
    <property type="entry name" value="Multiheme cytochromes"/>
    <property type="match status" value="1"/>
</dbReference>
<feature type="transmembrane region" description="Helical" evidence="12">
    <location>
        <begin position="311"/>
        <end position="331"/>
    </location>
</feature>
<comment type="caution">
    <text evidence="15">The sequence shown here is derived from an EMBL/GenBank/DDBJ whole genome shotgun (WGS) entry which is preliminary data.</text>
</comment>
<feature type="transmembrane region" description="Helical" evidence="12">
    <location>
        <begin position="501"/>
        <end position="522"/>
    </location>
</feature>
<dbReference type="Gene3D" id="3.90.10.10">
    <property type="entry name" value="Cytochrome C3"/>
    <property type="match status" value="1"/>
</dbReference>
<feature type="transmembrane region" description="Helical" evidence="12">
    <location>
        <begin position="391"/>
        <end position="411"/>
    </location>
</feature>
<keyword evidence="10" id="KW-0408">Iron</keyword>
<dbReference type="PANTHER" id="PTHR30485">
    <property type="entry name" value="NI/FE-HYDROGENASE 1 B-TYPE CYTOCHROME SUBUNIT"/>
    <property type="match status" value="1"/>
</dbReference>
<accession>A0A2C6DUD3</accession>
<evidence type="ECO:0000256" key="7">
    <source>
        <dbReference type="ARBA" id="ARBA00022723"/>
    </source>
</evidence>
<feature type="transmembrane region" description="Helical" evidence="12">
    <location>
        <begin position="460"/>
        <end position="481"/>
    </location>
</feature>
<evidence type="ECO:0000313" key="15">
    <source>
        <dbReference type="EMBL" id="PHI32451.1"/>
    </source>
</evidence>
<sequence length="548" mass="60468">MMKTVSIGKWLGYIFRAAGILGLLTFALYTQAAGDINAQCQRCHSDSDIHAVTPDKSGAKLLITDESYQDSVHAKVPCVACHQSVNGNAGFEALPHVQTTVASNSCESCHGLIQHKITDAYKKSVHATKIDQGKFTCESCHDAHTMQAGIITQPTAQQITASNAMCTDCHTRPTVYKTLSGGKKVTEQDLTHQSLPNPPLHLSSLRCIDCHASSQDTTLHNIAPAKESLTCKQCHSEESLLIQRQNFTPVEQNLAGSLLNQGLFDDKALQDKLNALGGIPAEKQIQWVKGTLFTNSYMIGANGDIRWDKTIITLTGGLFLLLFGHGLIRLVTASKRRSLTAAMSWHKTYLYTLPVRVWHWLNALCFILLLVSGVGMHFAQGELATWVDLHNFVGIALCIIWLMFILINLLGNGHHYIIRISGLLGRIYRQTRYYLYGIFTGAEHPEHPTANNKFNPLQQLGYVAVMYLVVPLLIVTGLLMLYSDYTPATLFGLPGKLVVAYTHYGLAAISLLFLLVHLYLCTTGDSLSALFKGMVDGYHRYKSKGDKH</sequence>
<proteinExistence type="inferred from homology"/>
<dbReference type="InterPro" id="IPR011577">
    <property type="entry name" value="Cyt_b561_bac/Ni-Hgenase"/>
</dbReference>
<keyword evidence="16" id="KW-1185">Reference proteome</keyword>
<dbReference type="SUPFAM" id="SSF81342">
    <property type="entry name" value="Transmembrane di-heme cytochromes"/>
    <property type="match status" value="1"/>
</dbReference>
<keyword evidence="8" id="KW-0249">Electron transport</keyword>
<evidence type="ECO:0000256" key="9">
    <source>
        <dbReference type="ARBA" id="ARBA00022989"/>
    </source>
</evidence>
<gene>
    <name evidence="15" type="ORF">CRN84_25630</name>
</gene>
<dbReference type="InterPro" id="IPR051542">
    <property type="entry name" value="Hydrogenase_cytochrome"/>
</dbReference>
<organism evidence="15 16">
    <name type="scientific">Budvicia aquatica</name>
    <dbReference type="NCBI Taxonomy" id="82979"/>
    <lineage>
        <taxon>Bacteria</taxon>
        <taxon>Pseudomonadati</taxon>
        <taxon>Pseudomonadota</taxon>
        <taxon>Gammaproteobacteria</taxon>
        <taxon>Enterobacterales</taxon>
        <taxon>Budviciaceae</taxon>
        <taxon>Budvicia</taxon>
    </lineage>
</organism>